<sequence length="85" mass="9664">TMMSKHFTLRDEIGNYGNARCCTQPVCNLIFRWWLVVMFQRVIISPSRGDSSLSTGLGPSHRRPALAVCWCLMAWWDAKGCCGRL</sequence>
<dbReference type="Proteomes" id="UP001476798">
    <property type="component" value="Unassembled WGS sequence"/>
</dbReference>
<evidence type="ECO:0000313" key="2">
    <source>
        <dbReference type="Proteomes" id="UP001476798"/>
    </source>
</evidence>
<feature type="non-terminal residue" evidence="1">
    <location>
        <position position="1"/>
    </location>
</feature>
<protein>
    <submittedName>
        <fullName evidence="1">Uncharacterized protein</fullName>
    </submittedName>
</protein>
<proteinExistence type="predicted"/>
<comment type="caution">
    <text evidence="1">The sequence shown here is derived from an EMBL/GenBank/DDBJ whole genome shotgun (WGS) entry which is preliminary data.</text>
</comment>
<keyword evidence="2" id="KW-1185">Reference proteome</keyword>
<dbReference type="EMBL" id="JAHRIO010093209">
    <property type="protein sequence ID" value="MEQ2189548.1"/>
    <property type="molecule type" value="Genomic_DNA"/>
</dbReference>
<organism evidence="1 2">
    <name type="scientific">Goodea atripinnis</name>
    <dbReference type="NCBI Taxonomy" id="208336"/>
    <lineage>
        <taxon>Eukaryota</taxon>
        <taxon>Metazoa</taxon>
        <taxon>Chordata</taxon>
        <taxon>Craniata</taxon>
        <taxon>Vertebrata</taxon>
        <taxon>Euteleostomi</taxon>
        <taxon>Actinopterygii</taxon>
        <taxon>Neopterygii</taxon>
        <taxon>Teleostei</taxon>
        <taxon>Neoteleostei</taxon>
        <taxon>Acanthomorphata</taxon>
        <taxon>Ovalentaria</taxon>
        <taxon>Atherinomorphae</taxon>
        <taxon>Cyprinodontiformes</taxon>
        <taxon>Goodeidae</taxon>
        <taxon>Goodea</taxon>
    </lineage>
</organism>
<gene>
    <name evidence="1" type="ORF">GOODEAATRI_026355</name>
</gene>
<accession>A0ABV0Q1Q5</accession>
<name>A0ABV0Q1Q5_9TELE</name>
<evidence type="ECO:0000313" key="1">
    <source>
        <dbReference type="EMBL" id="MEQ2189548.1"/>
    </source>
</evidence>
<reference evidence="1 2" key="1">
    <citation type="submission" date="2021-06" db="EMBL/GenBank/DDBJ databases">
        <authorList>
            <person name="Palmer J.M."/>
        </authorList>
    </citation>
    <scope>NUCLEOTIDE SEQUENCE [LARGE SCALE GENOMIC DNA]</scope>
    <source>
        <strain evidence="1 2">GA_2019</strain>
        <tissue evidence="1">Muscle</tissue>
    </source>
</reference>